<dbReference type="EMBL" id="JAEDAO010000001">
    <property type="protein sequence ID" value="MBK0391668.1"/>
    <property type="molecule type" value="Genomic_DNA"/>
</dbReference>
<evidence type="ECO:0000256" key="2">
    <source>
        <dbReference type="ARBA" id="ARBA00006464"/>
    </source>
</evidence>
<comment type="caution">
    <text evidence="9">The sequence shown here is derived from an EMBL/GenBank/DDBJ whole genome shotgun (WGS) entry which is preliminary data.</text>
</comment>
<dbReference type="AlphaFoldDB" id="A0A934PYX7"/>
<reference evidence="9" key="1">
    <citation type="submission" date="2020-12" db="EMBL/GenBank/DDBJ databases">
        <title>Ramlibacter sp. nov., isolated from a freshwater alga, Cryptomonas.</title>
        <authorList>
            <person name="Kim H.M."/>
            <person name="Jeon C.O."/>
        </authorList>
    </citation>
    <scope>NUCLEOTIDE SEQUENCE</scope>
    <source>
        <strain evidence="9">CrO1</strain>
    </source>
</reference>
<dbReference type="Pfam" id="PF02397">
    <property type="entry name" value="Bac_transf"/>
    <property type="match status" value="1"/>
</dbReference>
<evidence type="ECO:0000256" key="5">
    <source>
        <dbReference type="ARBA" id="ARBA00022989"/>
    </source>
</evidence>
<dbReference type="GO" id="GO:0016020">
    <property type="term" value="C:membrane"/>
    <property type="evidence" value="ECO:0007669"/>
    <property type="project" value="UniProtKB-SubCell"/>
</dbReference>
<dbReference type="NCBIfam" id="TIGR03025">
    <property type="entry name" value="EPS_sugtrans"/>
    <property type="match status" value="1"/>
</dbReference>
<feature type="transmembrane region" description="Helical" evidence="7">
    <location>
        <begin position="51"/>
        <end position="69"/>
    </location>
</feature>
<dbReference type="InterPro" id="IPR017475">
    <property type="entry name" value="EPS_sugar_tfrase"/>
</dbReference>
<feature type="transmembrane region" description="Helical" evidence="7">
    <location>
        <begin position="21"/>
        <end position="45"/>
    </location>
</feature>
<dbReference type="NCBIfam" id="TIGR03023">
    <property type="entry name" value="WcaJ_sugtrans"/>
    <property type="match status" value="1"/>
</dbReference>
<dbReference type="PANTHER" id="PTHR30576:SF21">
    <property type="entry name" value="UDP-GLUCOSE:UNDECAPRENYL-PHOSPHATE GLUCOSE-1-PHOSPHATE TRANSFERASE"/>
    <property type="match status" value="1"/>
</dbReference>
<name>A0A934PYX7_9BURK</name>
<dbReference type="PANTHER" id="PTHR30576">
    <property type="entry name" value="COLANIC BIOSYNTHESIS UDP-GLUCOSE LIPID CARRIER TRANSFERASE"/>
    <property type="match status" value="1"/>
</dbReference>
<evidence type="ECO:0000256" key="7">
    <source>
        <dbReference type="SAM" id="Phobius"/>
    </source>
</evidence>
<dbReference type="Gene3D" id="3.40.50.720">
    <property type="entry name" value="NAD(P)-binding Rossmann-like Domain"/>
    <property type="match status" value="1"/>
</dbReference>
<dbReference type="RefSeq" id="WP_200786470.1">
    <property type="nucleotide sequence ID" value="NZ_JAEDAO010000001.1"/>
</dbReference>
<feature type="transmembrane region" description="Helical" evidence="7">
    <location>
        <begin position="114"/>
        <end position="136"/>
    </location>
</feature>
<comment type="similarity">
    <text evidence="2">Belongs to the bacterial sugar transferase family.</text>
</comment>
<keyword evidence="6 7" id="KW-0472">Membrane</keyword>
<evidence type="ECO:0000256" key="4">
    <source>
        <dbReference type="ARBA" id="ARBA00022692"/>
    </source>
</evidence>
<evidence type="ECO:0000256" key="6">
    <source>
        <dbReference type="ARBA" id="ARBA00023136"/>
    </source>
</evidence>
<dbReference type="EC" id="2.7.8.31" evidence="9"/>
<evidence type="ECO:0000259" key="8">
    <source>
        <dbReference type="Pfam" id="PF02397"/>
    </source>
</evidence>
<keyword evidence="10" id="KW-1185">Reference proteome</keyword>
<feature type="transmembrane region" description="Helical" evidence="7">
    <location>
        <begin position="285"/>
        <end position="306"/>
    </location>
</feature>
<evidence type="ECO:0000256" key="1">
    <source>
        <dbReference type="ARBA" id="ARBA00004141"/>
    </source>
</evidence>
<feature type="transmembrane region" description="Helical" evidence="7">
    <location>
        <begin position="81"/>
        <end position="102"/>
    </location>
</feature>
<gene>
    <name evidence="9" type="ORF">I8E28_03615</name>
</gene>
<dbReference type="InterPro" id="IPR003362">
    <property type="entry name" value="Bact_transf"/>
</dbReference>
<sequence>MKIYLDQLPSRLMPDEGQWGFVTSLIDRVLLAASYLAAVGLFAMPFGRNDLIVVLIVLMVSAPAGRAPFRRMSGEIAWQLVKHWGLALLSVLLVAGALGLVFPGEPPLVEGSAVLGWAGLSLFALFGAHAFSPSVAPYLGRHLYKQDGVLIVGINDVALRLSRLITSGEAEGQRLVGYVEDRSLERVARTASERVLGGFSDIGELTRTHGINVIYLTIPMTRQPRVLALLEQLQDTTASVFFVPDVFVARMIQGRVATVAGLPMLSVCDTPLQGSAAGMKRALDLVVTIALLPFLLPVMAVIALAVKATSPGPAIFKQRRFGLDGREISVLKFRTMRVMEDGDTTYTQVTREDPRVTPLGRSLRRTSLDELPQILNVLAGSMSLVGPRPHAIAVNEQYRKLITGYMLRHKVKPGITGWAQVHGARGGNDLSSMRKRTEYDIAYLQSWSLSLDIRILWRTAVMLVRGDMMAY</sequence>
<keyword evidence="3 9" id="KW-0808">Transferase</keyword>
<dbReference type="GO" id="GO:0089702">
    <property type="term" value="F:undecaprenyl-phosphate glucose phosphotransferase activity"/>
    <property type="evidence" value="ECO:0007669"/>
    <property type="project" value="UniProtKB-EC"/>
</dbReference>
<accession>A0A934PYX7</accession>
<protein>
    <submittedName>
        <fullName evidence="9">Undecaprenyl-phosphate glucose phosphotransferase</fullName>
        <ecNumber evidence="9">2.7.8.31</ecNumber>
    </submittedName>
</protein>
<proteinExistence type="inferred from homology"/>
<dbReference type="Proteomes" id="UP000617041">
    <property type="component" value="Unassembled WGS sequence"/>
</dbReference>
<evidence type="ECO:0000256" key="3">
    <source>
        <dbReference type="ARBA" id="ARBA00022679"/>
    </source>
</evidence>
<dbReference type="InterPro" id="IPR017473">
    <property type="entry name" value="Undecaprenyl-P_gluc_Ptfrase"/>
</dbReference>
<evidence type="ECO:0000313" key="9">
    <source>
        <dbReference type="EMBL" id="MBK0391668.1"/>
    </source>
</evidence>
<keyword evidence="4 7" id="KW-0812">Transmembrane</keyword>
<organism evidence="9 10">
    <name type="scientific">Ramlibacter algicola</name>
    <dbReference type="NCBI Taxonomy" id="2795217"/>
    <lineage>
        <taxon>Bacteria</taxon>
        <taxon>Pseudomonadati</taxon>
        <taxon>Pseudomonadota</taxon>
        <taxon>Betaproteobacteria</taxon>
        <taxon>Burkholderiales</taxon>
        <taxon>Comamonadaceae</taxon>
        <taxon>Ramlibacter</taxon>
    </lineage>
</organism>
<evidence type="ECO:0000313" key="10">
    <source>
        <dbReference type="Proteomes" id="UP000617041"/>
    </source>
</evidence>
<feature type="domain" description="Bacterial sugar transferase" evidence="8">
    <location>
        <begin position="280"/>
        <end position="464"/>
    </location>
</feature>
<dbReference type="GO" id="GO:0009242">
    <property type="term" value="P:colanic acid biosynthetic process"/>
    <property type="evidence" value="ECO:0007669"/>
    <property type="project" value="TreeGrafter"/>
</dbReference>
<comment type="subcellular location">
    <subcellularLocation>
        <location evidence="1">Membrane</location>
        <topology evidence="1">Multi-pass membrane protein</topology>
    </subcellularLocation>
</comment>
<dbReference type="Pfam" id="PF13727">
    <property type="entry name" value="CoA_binding_3"/>
    <property type="match status" value="1"/>
</dbReference>
<keyword evidence="5 7" id="KW-1133">Transmembrane helix</keyword>